<organism evidence="1 2">
    <name type="scientific">Collimonas arenae</name>
    <dbReference type="NCBI Taxonomy" id="279058"/>
    <lineage>
        <taxon>Bacteria</taxon>
        <taxon>Pseudomonadati</taxon>
        <taxon>Pseudomonadota</taxon>
        <taxon>Betaproteobacteria</taxon>
        <taxon>Burkholderiales</taxon>
        <taxon>Oxalobacteraceae</taxon>
        <taxon>Collimonas</taxon>
    </lineage>
</organism>
<dbReference type="STRING" id="279058.LT85_3106"/>
<evidence type="ECO:0000313" key="2">
    <source>
        <dbReference type="Proteomes" id="UP000030302"/>
    </source>
</evidence>
<dbReference type="SUPFAM" id="SSF48256">
    <property type="entry name" value="Citrate synthase"/>
    <property type="match status" value="1"/>
</dbReference>
<keyword evidence="2" id="KW-1185">Reference proteome</keyword>
<dbReference type="GO" id="GO:0046912">
    <property type="term" value="F:acyltransferase activity, acyl groups converted into alkyl on transfer"/>
    <property type="evidence" value="ECO:0007669"/>
    <property type="project" value="InterPro"/>
</dbReference>
<dbReference type="KEGG" id="care:LT85_3106"/>
<dbReference type="EMBL" id="CP009962">
    <property type="protein sequence ID" value="AIY42264.1"/>
    <property type="molecule type" value="Genomic_DNA"/>
</dbReference>
<dbReference type="RefSeq" id="WP_038496420.1">
    <property type="nucleotide sequence ID" value="NZ_CP009962.1"/>
</dbReference>
<gene>
    <name evidence="1" type="ORF">LT85_3106</name>
</gene>
<evidence type="ECO:0008006" key="3">
    <source>
        <dbReference type="Google" id="ProtNLM"/>
    </source>
</evidence>
<dbReference type="HOGENOM" id="CLU_1018244_0_0_4"/>
<dbReference type="OrthoDB" id="8717683at2"/>
<evidence type="ECO:0000313" key="1">
    <source>
        <dbReference type="EMBL" id="AIY42264.1"/>
    </source>
</evidence>
<accession>A0A0A1FF57</accession>
<sequence length="273" mass="28683">MSHAVNPNTIRSSIWEEEPQADNPFAAAACYCRGYDVYGDLLGKASYIEYMYLLFKGERPTPGAIAALEILAVALANPGPRDPSVHAAMAAGVGGSTAASVLMAAVAVGAGSYGGAREVFLALGAWENNGTELANWCSSLASPVPPTRLQVWPELEHPAGFDPYGKHCAAPVLRTLSLLADILPAGCLAWLQQERAALETAAGFPLAMTGVAAAALADLDFSPNEGEMLTLLLRLPGAAAHALEQGKQGFRLFPFFELDLENDPGPSCQKESK</sequence>
<dbReference type="Gene3D" id="1.10.580.10">
    <property type="entry name" value="Citrate Synthase, domain 1"/>
    <property type="match status" value="1"/>
</dbReference>
<dbReference type="InterPro" id="IPR036969">
    <property type="entry name" value="Citrate_synthase_sf"/>
</dbReference>
<reference evidence="2" key="1">
    <citation type="journal article" date="2014" name="Soil Biol. Biochem.">
        <title>Structure and function of bacterial communities in ageing soils: Insights from the Mendocino ecological staircase.</title>
        <authorList>
            <person name="Uroz S."/>
            <person name="Tech J.J."/>
            <person name="Sawaya N.A."/>
            <person name="Frey-Klett P."/>
            <person name="Leveau J.H.J."/>
        </authorList>
    </citation>
    <scope>NUCLEOTIDE SEQUENCE [LARGE SCALE GENOMIC DNA]</scope>
    <source>
        <strain evidence="2">Cal35</strain>
    </source>
</reference>
<dbReference type="AlphaFoldDB" id="A0A0A1FF57"/>
<protein>
    <recommendedName>
        <fullName evidence="3">Citrate synthase</fullName>
    </recommendedName>
</protein>
<proteinExistence type="predicted"/>
<dbReference type="InterPro" id="IPR016142">
    <property type="entry name" value="Citrate_synth-like_lrg_a-sub"/>
</dbReference>
<dbReference type="Proteomes" id="UP000030302">
    <property type="component" value="Chromosome"/>
</dbReference>
<name>A0A0A1FF57_9BURK</name>